<evidence type="ECO:0000313" key="1">
    <source>
        <dbReference type="EMBL" id="PON60096.1"/>
    </source>
</evidence>
<evidence type="ECO:0000313" key="2">
    <source>
        <dbReference type="Proteomes" id="UP000237000"/>
    </source>
</evidence>
<dbReference type="AlphaFoldDB" id="A0A2P5CGC8"/>
<organism evidence="1 2">
    <name type="scientific">Trema orientale</name>
    <name type="common">Charcoal tree</name>
    <name type="synonym">Celtis orientalis</name>
    <dbReference type="NCBI Taxonomy" id="63057"/>
    <lineage>
        <taxon>Eukaryota</taxon>
        <taxon>Viridiplantae</taxon>
        <taxon>Streptophyta</taxon>
        <taxon>Embryophyta</taxon>
        <taxon>Tracheophyta</taxon>
        <taxon>Spermatophyta</taxon>
        <taxon>Magnoliopsida</taxon>
        <taxon>eudicotyledons</taxon>
        <taxon>Gunneridae</taxon>
        <taxon>Pentapetalae</taxon>
        <taxon>rosids</taxon>
        <taxon>fabids</taxon>
        <taxon>Rosales</taxon>
        <taxon>Cannabaceae</taxon>
        <taxon>Trema</taxon>
    </lineage>
</organism>
<proteinExistence type="predicted"/>
<sequence>MQVTHGNGISCLHLMLMKRTQQKKAKKALKITTTAGFFFHYCRRGGWAWRGGAAGVLLTAWRGGSRRRPSALRLSRVVVGLQEMGLSRSLWERLVSSSRHGAVEVDAVSPKVK</sequence>
<gene>
    <name evidence="1" type="ORF">TorRG33x02_285800</name>
</gene>
<dbReference type="Proteomes" id="UP000237000">
    <property type="component" value="Unassembled WGS sequence"/>
</dbReference>
<keyword evidence="2" id="KW-1185">Reference proteome</keyword>
<name>A0A2P5CGC8_TREOI</name>
<comment type="caution">
    <text evidence="1">The sequence shown here is derived from an EMBL/GenBank/DDBJ whole genome shotgun (WGS) entry which is preliminary data.</text>
</comment>
<reference evidence="2" key="1">
    <citation type="submission" date="2016-06" db="EMBL/GenBank/DDBJ databases">
        <title>Parallel loss of symbiosis genes in relatives of nitrogen-fixing non-legume Parasponia.</title>
        <authorList>
            <person name="Van Velzen R."/>
            <person name="Holmer R."/>
            <person name="Bu F."/>
            <person name="Rutten L."/>
            <person name="Van Zeijl A."/>
            <person name="Liu W."/>
            <person name="Santuari L."/>
            <person name="Cao Q."/>
            <person name="Sharma T."/>
            <person name="Shen D."/>
            <person name="Roswanjaya Y."/>
            <person name="Wardhani T."/>
            <person name="Kalhor M.S."/>
            <person name="Jansen J."/>
            <person name="Van den Hoogen J."/>
            <person name="Gungor B."/>
            <person name="Hartog M."/>
            <person name="Hontelez J."/>
            <person name="Verver J."/>
            <person name="Yang W.-C."/>
            <person name="Schijlen E."/>
            <person name="Repin R."/>
            <person name="Schilthuizen M."/>
            <person name="Schranz E."/>
            <person name="Heidstra R."/>
            <person name="Miyata K."/>
            <person name="Fedorova E."/>
            <person name="Kohlen W."/>
            <person name="Bisseling T."/>
            <person name="Smit S."/>
            <person name="Geurts R."/>
        </authorList>
    </citation>
    <scope>NUCLEOTIDE SEQUENCE [LARGE SCALE GENOMIC DNA]</scope>
    <source>
        <strain evidence="2">cv. RG33-2</strain>
    </source>
</reference>
<dbReference type="InParanoid" id="A0A2P5CGC8"/>
<dbReference type="EMBL" id="JXTC01000368">
    <property type="protein sequence ID" value="PON60096.1"/>
    <property type="molecule type" value="Genomic_DNA"/>
</dbReference>
<accession>A0A2P5CGC8</accession>
<protein>
    <submittedName>
        <fullName evidence="1">Uncharacterized protein</fullName>
    </submittedName>
</protein>